<sequence length="283" mass="30305">MRDGENPHPEAEPDLIRDLAAPLPAIIIAEMLGVPASRRDHFKRWSDGLIDGLLTGGSRTSMIRSAAAISWFFYRTIRRRRRAPGDDLISALATGAGDEALTVAETVNFCILLLVAGHETTTNLIGNAVLALFDRPDIRSRLREEPEPAAAVVAETLRFDGPAQALLRVAVTDVELSGTTIPAGAHVLPLVGSANRDPRRFPDPDEFRLDRPNMQDHLAFGAGIHYCIGSALARMEATAAIEEIARRIPALAPAGAPRRIASPVLRGLRCQPVTLGACAAPAA</sequence>
<dbReference type="PRINTS" id="PR00359">
    <property type="entry name" value="BP450"/>
</dbReference>
<dbReference type="PRINTS" id="PR00385">
    <property type="entry name" value="P450"/>
</dbReference>
<accession>A0ABW7TTK4</accession>
<comment type="caution">
    <text evidence="9">The sequence shown here is derived from an EMBL/GenBank/DDBJ whole genome shotgun (WGS) entry which is preliminary data.</text>
</comment>
<comment type="cofactor">
    <cofactor evidence="1">
        <name>heme</name>
        <dbReference type="ChEBI" id="CHEBI:30413"/>
    </cofactor>
</comment>
<dbReference type="PROSITE" id="PS00086">
    <property type="entry name" value="CYTOCHROME_P450"/>
    <property type="match status" value="1"/>
</dbReference>
<dbReference type="Pfam" id="PF00067">
    <property type="entry name" value="p450"/>
    <property type="match status" value="1"/>
</dbReference>
<keyword evidence="4 8" id="KW-0479">Metal-binding</keyword>
<keyword evidence="3 8" id="KW-0349">Heme</keyword>
<reference evidence="9 10" key="1">
    <citation type="submission" date="2024-10" db="EMBL/GenBank/DDBJ databases">
        <title>The Natural Products Discovery Center: Release of the First 8490 Sequenced Strains for Exploring Actinobacteria Biosynthetic Diversity.</title>
        <authorList>
            <person name="Kalkreuter E."/>
            <person name="Kautsar S.A."/>
            <person name="Yang D."/>
            <person name="Bader C.D."/>
            <person name="Teijaro C.N."/>
            <person name="Fluegel L."/>
            <person name="Davis C.M."/>
            <person name="Simpson J.R."/>
            <person name="Lauterbach L."/>
            <person name="Steele A.D."/>
            <person name="Gui C."/>
            <person name="Meng S."/>
            <person name="Li G."/>
            <person name="Viehrig K."/>
            <person name="Ye F."/>
            <person name="Su P."/>
            <person name="Kiefer A.F."/>
            <person name="Nichols A."/>
            <person name="Cepeda A.J."/>
            <person name="Yan W."/>
            <person name="Fan B."/>
            <person name="Jiang Y."/>
            <person name="Adhikari A."/>
            <person name="Zheng C.-J."/>
            <person name="Schuster L."/>
            <person name="Cowan T.M."/>
            <person name="Smanski M.J."/>
            <person name="Chevrette M.G."/>
            <person name="De Carvalho L.P.S."/>
            <person name="Shen B."/>
        </authorList>
    </citation>
    <scope>NUCLEOTIDE SEQUENCE [LARGE SCALE GENOMIC DNA]</scope>
    <source>
        <strain evidence="9 10">NPDC020568</strain>
    </source>
</reference>
<keyword evidence="6 8" id="KW-0408">Iron</keyword>
<keyword evidence="10" id="KW-1185">Reference proteome</keyword>
<evidence type="ECO:0000256" key="5">
    <source>
        <dbReference type="ARBA" id="ARBA00023002"/>
    </source>
</evidence>
<dbReference type="Gene3D" id="1.10.630.10">
    <property type="entry name" value="Cytochrome P450"/>
    <property type="match status" value="1"/>
</dbReference>
<keyword evidence="7 8" id="KW-0503">Monooxygenase</keyword>
<evidence type="ECO:0000256" key="1">
    <source>
        <dbReference type="ARBA" id="ARBA00001971"/>
    </source>
</evidence>
<evidence type="ECO:0000256" key="6">
    <source>
        <dbReference type="ARBA" id="ARBA00023004"/>
    </source>
</evidence>
<organism evidence="9 10">
    <name type="scientific">Nocardia carnea</name>
    <dbReference type="NCBI Taxonomy" id="37328"/>
    <lineage>
        <taxon>Bacteria</taxon>
        <taxon>Bacillati</taxon>
        <taxon>Actinomycetota</taxon>
        <taxon>Actinomycetes</taxon>
        <taxon>Mycobacteriales</taxon>
        <taxon>Nocardiaceae</taxon>
        <taxon>Nocardia</taxon>
    </lineage>
</organism>
<dbReference type="GeneID" id="93508603"/>
<dbReference type="PANTHER" id="PTHR46696">
    <property type="entry name" value="P450, PUTATIVE (EUROFUNG)-RELATED"/>
    <property type="match status" value="1"/>
</dbReference>
<protein>
    <submittedName>
        <fullName evidence="9">Cytochrome P450</fullName>
    </submittedName>
</protein>
<dbReference type="InterPro" id="IPR017972">
    <property type="entry name" value="Cyt_P450_CS"/>
</dbReference>
<dbReference type="PANTHER" id="PTHR46696:SF4">
    <property type="entry name" value="BIOTIN BIOSYNTHESIS CYTOCHROME P450"/>
    <property type="match status" value="1"/>
</dbReference>
<comment type="similarity">
    <text evidence="2 8">Belongs to the cytochrome P450 family.</text>
</comment>
<dbReference type="SUPFAM" id="SSF48264">
    <property type="entry name" value="Cytochrome P450"/>
    <property type="match status" value="1"/>
</dbReference>
<dbReference type="EMBL" id="JBIRUQ010000007">
    <property type="protein sequence ID" value="MFI1464170.1"/>
    <property type="molecule type" value="Genomic_DNA"/>
</dbReference>
<evidence type="ECO:0000256" key="2">
    <source>
        <dbReference type="ARBA" id="ARBA00010617"/>
    </source>
</evidence>
<dbReference type="InterPro" id="IPR036396">
    <property type="entry name" value="Cyt_P450_sf"/>
</dbReference>
<evidence type="ECO:0000313" key="9">
    <source>
        <dbReference type="EMBL" id="MFI1464170.1"/>
    </source>
</evidence>
<evidence type="ECO:0000256" key="4">
    <source>
        <dbReference type="ARBA" id="ARBA00022723"/>
    </source>
</evidence>
<evidence type="ECO:0000256" key="8">
    <source>
        <dbReference type="RuleBase" id="RU000461"/>
    </source>
</evidence>
<evidence type="ECO:0000256" key="7">
    <source>
        <dbReference type="ARBA" id="ARBA00023033"/>
    </source>
</evidence>
<name>A0ABW7TTK4_9NOCA</name>
<dbReference type="Proteomes" id="UP001611263">
    <property type="component" value="Unassembled WGS sequence"/>
</dbReference>
<dbReference type="RefSeq" id="WP_051158298.1">
    <property type="nucleotide sequence ID" value="NZ_JBIRUQ010000007.1"/>
</dbReference>
<gene>
    <name evidence="9" type="ORF">ACH4WX_25895</name>
</gene>
<dbReference type="InterPro" id="IPR001128">
    <property type="entry name" value="Cyt_P450"/>
</dbReference>
<keyword evidence="5 8" id="KW-0560">Oxidoreductase</keyword>
<evidence type="ECO:0000256" key="3">
    <source>
        <dbReference type="ARBA" id="ARBA00022617"/>
    </source>
</evidence>
<evidence type="ECO:0000313" key="10">
    <source>
        <dbReference type="Proteomes" id="UP001611263"/>
    </source>
</evidence>
<proteinExistence type="inferred from homology"/>
<dbReference type="InterPro" id="IPR002397">
    <property type="entry name" value="Cyt_P450_B"/>
</dbReference>